<dbReference type="SUPFAM" id="SSF81901">
    <property type="entry name" value="HCP-like"/>
    <property type="match status" value="1"/>
</dbReference>
<dbReference type="Proteomes" id="UP000822476">
    <property type="component" value="Unassembled WGS sequence"/>
</dbReference>
<accession>A0A8S9YD66</accession>
<keyword evidence="3" id="KW-1185">Reference proteome</keyword>
<gene>
    <name evidence="2" type="ORF">EG68_10123</name>
</gene>
<evidence type="ECO:0000256" key="1">
    <source>
        <dbReference type="SAM" id="Phobius"/>
    </source>
</evidence>
<evidence type="ECO:0000313" key="3">
    <source>
        <dbReference type="Proteomes" id="UP000822476"/>
    </source>
</evidence>
<keyword evidence="1" id="KW-0812">Transmembrane</keyword>
<evidence type="ECO:0000313" key="2">
    <source>
        <dbReference type="EMBL" id="KAF7233048.1"/>
    </source>
</evidence>
<proteinExistence type="predicted"/>
<dbReference type="PANTHER" id="PTHR45011:SF1">
    <property type="entry name" value="DAP3-BINDING CELL DEATH ENHANCER 1"/>
    <property type="match status" value="1"/>
</dbReference>
<keyword evidence="1" id="KW-0472">Membrane</keyword>
<comment type="caution">
    <text evidence="2">The sequence shown here is derived from an EMBL/GenBank/DDBJ whole genome shotgun (WGS) entry which is preliminary data.</text>
</comment>
<dbReference type="AlphaFoldDB" id="A0A8S9YD66"/>
<dbReference type="InterPro" id="IPR052748">
    <property type="entry name" value="ISR_Activator"/>
</dbReference>
<protein>
    <submittedName>
        <fullName evidence="2">Uncharacterized protein</fullName>
    </submittedName>
</protein>
<sequence length="205" mass="23534">MLNRLCVGMTEQVNFRGILRQRLPTRLSTETTLEKTNGESVGYVPYVNRVYFPRRRKQNGWIIVCVEIVSVLLALAMAYFVYFHTDQVHMHITRFYAKVGITEAQNLLSQHLLHSAQSQSEIDEAVYWMRKAAKNGDPVANYNLVVAHLKEHTTTEDLTMDEVKRMMKHASEHGVEQAEKFLHDCQVEGSCAWLARKLGEDPGQL</sequence>
<keyword evidence="1" id="KW-1133">Transmembrane helix</keyword>
<reference evidence="2" key="1">
    <citation type="submission" date="2019-07" db="EMBL/GenBank/DDBJ databases">
        <title>Annotation for the trematode Paragonimus miyazaki's.</title>
        <authorList>
            <person name="Choi Y.-J."/>
        </authorList>
    </citation>
    <scope>NUCLEOTIDE SEQUENCE</scope>
    <source>
        <strain evidence="2">Japan</strain>
    </source>
</reference>
<dbReference type="Gene3D" id="1.25.40.10">
    <property type="entry name" value="Tetratricopeptide repeat domain"/>
    <property type="match status" value="1"/>
</dbReference>
<dbReference type="EMBL" id="JTDE01021352">
    <property type="protein sequence ID" value="KAF7233048.1"/>
    <property type="molecule type" value="Genomic_DNA"/>
</dbReference>
<dbReference type="PANTHER" id="PTHR45011">
    <property type="entry name" value="DAP3-BINDING CELL DEATH ENHANCER 1"/>
    <property type="match status" value="1"/>
</dbReference>
<dbReference type="OrthoDB" id="2384430at2759"/>
<feature type="transmembrane region" description="Helical" evidence="1">
    <location>
        <begin position="61"/>
        <end position="82"/>
    </location>
</feature>
<dbReference type="InterPro" id="IPR011990">
    <property type="entry name" value="TPR-like_helical_dom_sf"/>
</dbReference>
<name>A0A8S9YD66_9TREM</name>
<organism evidence="2 3">
    <name type="scientific">Paragonimus skrjabini miyazakii</name>
    <dbReference type="NCBI Taxonomy" id="59628"/>
    <lineage>
        <taxon>Eukaryota</taxon>
        <taxon>Metazoa</taxon>
        <taxon>Spiralia</taxon>
        <taxon>Lophotrochozoa</taxon>
        <taxon>Platyhelminthes</taxon>
        <taxon>Trematoda</taxon>
        <taxon>Digenea</taxon>
        <taxon>Plagiorchiida</taxon>
        <taxon>Troglotremata</taxon>
        <taxon>Troglotrematidae</taxon>
        <taxon>Paragonimus</taxon>
    </lineage>
</organism>